<dbReference type="EMBL" id="KV191781">
    <property type="protein sequence ID" value="KZT75791.1"/>
    <property type="molecule type" value="Genomic_DNA"/>
</dbReference>
<dbReference type="Proteomes" id="UP000250235">
    <property type="component" value="Unassembled WGS sequence"/>
</dbReference>
<reference evidence="1 2" key="1">
    <citation type="journal article" date="2015" name="Proc. Natl. Acad. Sci. U.S.A.">
        <title>The resurrection genome of Boea hygrometrica: A blueprint for survival of dehydration.</title>
        <authorList>
            <person name="Xiao L."/>
            <person name="Yang G."/>
            <person name="Zhang L."/>
            <person name="Yang X."/>
            <person name="Zhao S."/>
            <person name="Ji Z."/>
            <person name="Zhou Q."/>
            <person name="Hu M."/>
            <person name="Wang Y."/>
            <person name="Chen M."/>
            <person name="Xu Y."/>
            <person name="Jin H."/>
            <person name="Xiao X."/>
            <person name="Hu G."/>
            <person name="Bao F."/>
            <person name="Hu Y."/>
            <person name="Wan P."/>
            <person name="Li L."/>
            <person name="Deng X."/>
            <person name="Kuang T."/>
            <person name="Xiang C."/>
            <person name="Zhu J.K."/>
            <person name="Oliver M.J."/>
            <person name="He Y."/>
        </authorList>
    </citation>
    <scope>NUCLEOTIDE SEQUENCE [LARGE SCALE GENOMIC DNA]</scope>
    <source>
        <strain evidence="2">cv. XS01</strain>
    </source>
</reference>
<proteinExistence type="predicted"/>
<keyword evidence="2" id="KW-1185">Reference proteome</keyword>
<dbReference type="AlphaFoldDB" id="A0A2Z6ZSR1"/>
<gene>
    <name evidence="1" type="ORF">F511_47184</name>
</gene>
<protein>
    <submittedName>
        <fullName evidence="1">Uncharacterized protein</fullName>
    </submittedName>
</protein>
<name>A0A2Z6ZSR1_9LAMI</name>
<evidence type="ECO:0000313" key="1">
    <source>
        <dbReference type="EMBL" id="KZT75791.1"/>
    </source>
</evidence>
<organism evidence="1 2">
    <name type="scientific">Dorcoceras hygrometricum</name>
    <dbReference type="NCBI Taxonomy" id="472368"/>
    <lineage>
        <taxon>Eukaryota</taxon>
        <taxon>Viridiplantae</taxon>
        <taxon>Streptophyta</taxon>
        <taxon>Embryophyta</taxon>
        <taxon>Tracheophyta</taxon>
        <taxon>Spermatophyta</taxon>
        <taxon>Magnoliopsida</taxon>
        <taxon>eudicotyledons</taxon>
        <taxon>Gunneridae</taxon>
        <taxon>Pentapetalae</taxon>
        <taxon>asterids</taxon>
        <taxon>lamiids</taxon>
        <taxon>Lamiales</taxon>
        <taxon>Gesneriaceae</taxon>
        <taxon>Didymocarpoideae</taxon>
        <taxon>Trichosporeae</taxon>
        <taxon>Loxocarpinae</taxon>
        <taxon>Dorcoceras</taxon>
    </lineage>
</organism>
<evidence type="ECO:0000313" key="2">
    <source>
        <dbReference type="Proteomes" id="UP000250235"/>
    </source>
</evidence>
<accession>A0A2Z6ZSR1</accession>
<sequence>MQSAVASIHQLQAISYCKQKSRTTVDTTDESAGVAGPAGAQRTISWKHMRSVGWKQMRAVSCKQMLTRSDAKEESESDVEQLILMLD</sequence>